<evidence type="ECO:0000313" key="4">
    <source>
        <dbReference type="Proteomes" id="UP000641137"/>
    </source>
</evidence>
<reference evidence="3" key="1">
    <citation type="journal article" date="2014" name="Int. J. Syst. Evol. Microbiol.">
        <title>Complete genome sequence of Corynebacterium casei LMG S-19264T (=DSM 44701T), isolated from a smear-ripened cheese.</title>
        <authorList>
            <consortium name="US DOE Joint Genome Institute (JGI-PGF)"/>
            <person name="Walter F."/>
            <person name="Albersmeier A."/>
            <person name="Kalinowski J."/>
            <person name="Ruckert C."/>
        </authorList>
    </citation>
    <scope>NUCLEOTIDE SEQUENCE</scope>
    <source>
        <strain evidence="3">KCTC 42097</strain>
    </source>
</reference>
<dbReference type="GO" id="GO:0008168">
    <property type="term" value="F:methyltransferase activity"/>
    <property type="evidence" value="ECO:0007669"/>
    <property type="project" value="InterPro"/>
</dbReference>
<dbReference type="InterPro" id="IPR035451">
    <property type="entry name" value="Ada-like_dom_sf"/>
</dbReference>
<dbReference type="RefSeq" id="WP_189487471.1">
    <property type="nucleotide sequence ID" value="NZ_BMZO01000001.1"/>
</dbReference>
<accession>A0A8J3DGB7</accession>
<proteinExistence type="predicted"/>
<comment type="caution">
    <text evidence="3">The sequence shown here is derived from an EMBL/GenBank/DDBJ whole genome shotgun (WGS) entry which is preliminary data.</text>
</comment>
<evidence type="ECO:0000259" key="2">
    <source>
        <dbReference type="Pfam" id="PF02805"/>
    </source>
</evidence>
<protein>
    <recommendedName>
        <fullName evidence="2">Ada DNA repair metal-binding domain-containing protein</fullName>
    </recommendedName>
</protein>
<evidence type="ECO:0000313" key="3">
    <source>
        <dbReference type="EMBL" id="GHC63136.1"/>
    </source>
</evidence>
<keyword evidence="1" id="KW-0010">Activator</keyword>
<keyword evidence="4" id="KW-1185">Reference proteome</keyword>
<dbReference type="Proteomes" id="UP000641137">
    <property type="component" value="Unassembled WGS sequence"/>
</dbReference>
<dbReference type="Gene3D" id="3.40.10.10">
    <property type="entry name" value="DNA Methylphosphotriester Repair Domain"/>
    <property type="match status" value="1"/>
</dbReference>
<dbReference type="AlphaFoldDB" id="A0A8J3DGB7"/>
<name>A0A8J3DGB7_9HYPH</name>
<dbReference type="GO" id="GO:0008270">
    <property type="term" value="F:zinc ion binding"/>
    <property type="evidence" value="ECO:0007669"/>
    <property type="project" value="InterPro"/>
</dbReference>
<dbReference type="Pfam" id="PF02805">
    <property type="entry name" value="Ada_Zn_binding"/>
    <property type="match status" value="1"/>
</dbReference>
<organism evidence="3 4">
    <name type="scientific">Limoniibacter endophyticus</name>
    <dbReference type="NCBI Taxonomy" id="1565040"/>
    <lineage>
        <taxon>Bacteria</taxon>
        <taxon>Pseudomonadati</taxon>
        <taxon>Pseudomonadota</taxon>
        <taxon>Alphaproteobacteria</taxon>
        <taxon>Hyphomicrobiales</taxon>
        <taxon>Bartonellaceae</taxon>
        <taxon>Limoniibacter</taxon>
    </lineage>
</organism>
<reference evidence="3" key="2">
    <citation type="submission" date="2020-09" db="EMBL/GenBank/DDBJ databases">
        <authorList>
            <person name="Sun Q."/>
            <person name="Kim S."/>
        </authorList>
    </citation>
    <scope>NUCLEOTIDE SEQUENCE</scope>
    <source>
        <strain evidence="3">KCTC 42097</strain>
    </source>
</reference>
<dbReference type="SUPFAM" id="SSF57884">
    <property type="entry name" value="Ada DNA repair protein, N-terminal domain (N-Ada 10)"/>
    <property type="match status" value="1"/>
</dbReference>
<feature type="domain" description="Ada DNA repair metal-binding" evidence="2">
    <location>
        <begin position="12"/>
        <end position="73"/>
    </location>
</feature>
<sequence>MITEAQRDDWLDIIEQRDKTHRGQIFHGVRTTKIVCTPGCPARMPKRENILLFETLDTAFQNGFRACKRCRPEK</sequence>
<dbReference type="EMBL" id="BMZO01000001">
    <property type="protein sequence ID" value="GHC63136.1"/>
    <property type="molecule type" value="Genomic_DNA"/>
</dbReference>
<dbReference type="InterPro" id="IPR004026">
    <property type="entry name" value="Ada_DNA_repair_Zn-bd"/>
</dbReference>
<evidence type="ECO:0000256" key="1">
    <source>
        <dbReference type="ARBA" id="ARBA00023159"/>
    </source>
</evidence>
<dbReference type="GO" id="GO:0006355">
    <property type="term" value="P:regulation of DNA-templated transcription"/>
    <property type="evidence" value="ECO:0007669"/>
    <property type="project" value="InterPro"/>
</dbReference>
<dbReference type="GO" id="GO:0003677">
    <property type="term" value="F:DNA binding"/>
    <property type="evidence" value="ECO:0007669"/>
    <property type="project" value="InterPro"/>
</dbReference>
<gene>
    <name evidence="3" type="ORF">GCM10010136_04710</name>
</gene>
<dbReference type="GO" id="GO:0006281">
    <property type="term" value="P:DNA repair"/>
    <property type="evidence" value="ECO:0007669"/>
    <property type="project" value="InterPro"/>
</dbReference>